<evidence type="ECO:0000313" key="2">
    <source>
        <dbReference type="Proteomes" id="UP000024635"/>
    </source>
</evidence>
<feature type="non-terminal residue" evidence="1">
    <location>
        <position position="43"/>
    </location>
</feature>
<protein>
    <submittedName>
        <fullName evidence="1">Uncharacterized protein</fullName>
    </submittedName>
</protein>
<name>A0A016RUS4_9BILA</name>
<comment type="caution">
    <text evidence="1">The sequence shown here is derived from an EMBL/GenBank/DDBJ whole genome shotgun (WGS) entry which is preliminary data.</text>
</comment>
<dbReference type="EMBL" id="JARK01001711">
    <property type="protein sequence ID" value="EYB81744.1"/>
    <property type="molecule type" value="Genomic_DNA"/>
</dbReference>
<reference evidence="2" key="1">
    <citation type="journal article" date="2015" name="Nat. Genet.">
        <title>The genome and transcriptome of the zoonotic hookworm Ancylostoma ceylanicum identify infection-specific gene families.</title>
        <authorList>
            <person name="Schwarz E.M."/>
            <person name="Hu Y."/>
            <person name="Antoshechkin I."/>
            <person name="Miller M.M."/>
            <person name="Sternberg P.W."/>
            <person name="Aroian R.V."/>
        </authorList>
    </citation>
    <scope>NUCLEOTIDE SEQUENCE</scope>
    <source>
        <strain evidence="2">HY135</strain>
    </source>
</reference>
<accession>A0A016RUS4</accession>
<keyword evidence="2" id="KW-1185">Reference proteome</keyword>
<proteinExistence type="predicted"/>
<dbReference type="AlphaFoldDB" id="A0A016RUS4"/>
<gene>
    <name evidence="1" type="primary">Acey_s0375.g248</name>
    <name evidence="1" type="ORF">Y032_0375g248</name>
</gene>
<dbReference type="Proteomes" id="UP000024635">
    <property type="component" value="Unassembled WGS sequence"/>
</dbReference>
<organism evidence="1 2">
    <name type="scientific">Ancylostoma ceylanicum</name>
    <dbReference type="NCBI Taxonomy" id="53326"/>
    <lineage>
        <taxon>Eukaryota</taxon>
        <taxon>Metazoa</taxon>
        <taxon>Ecdysozoa</taxon>
        <taxon>Nematoda</taxon>
        <taxon>Chromadorea</taxon>
        <taxon>Rhabditida</taxon>
        <taxon>Rhabditina</taxon>
        <taxon>Rhabditomorpha</taxon>
        <taxon>Strongyloidea</taxon>
        <taxon>Ancylostomatidae</taxon>
        <taxon>Ancylostomatinae</taxon>
        <taxon>Ancylostoma</taxon>
    </lineage>
</organism>
<evidence type="ECO:0000313" key="1">
    <source>
        <dbReference type="EMBL" id="EYB81744.1"/>
    </source>
</evidence>
<sequence length="43" mass="4579">VASTYALDVVEKGPSLAKSNTEDVASIELHVHLIREEASQAAE</sequence>